<dbReference type="InterPro" id="IPR037873">
    <property type="entry name" value="BamE-like"/>
</dbReference>
<dbReference type="Gene3D" id="3.30.1450.10">
    <property type="match status" value="1"/>
</dbReference>
<accession>A0A7W9B1Y4</accession>
<sequence length="169" mass="17983">MPIAKPAVFAPTPPARLRLLGAGMIALLVLGGCSQLRGRQGYVVDPVLTQAITPGVDNRESVEKTLGHPSFVSQFSDNEYYYLSRETRQLAFADPRPVSQQVLRIRFDAQGNVAAVDRTGLELVSKINPEGDKTPTLGRDRSFFDDIFGNIGAVGAAGMGGPQGGNTGP</sequence>
<evidence type="ECO:0000259" key="3">
    <source>
        <dbReference type="Pfam" id="PF04355"/>
    </source>
</evidence>
<comment type="caution">
    <text evidence="4">The sequence shown here is derived from an EMBL/GenBank/DDBJ whole genome shotgun (WGS) entry which is preliminary data.</text>
</comment>
<proteinExistence type="predicted"/>
<dbReference type="GO" id="GO:0019867">
    <property type="term" value="C:outer membrane"/>
    <property type="evidence" value="ECO:0007669"/>
    <property type="project" value="InterPro"/>
</dbReference>
<dbReference type="AlphaFoldDB" id="A0A7W9B1Y4"/>
<dbReference type="Proteomes" id="UP000537161">
    <property type="component" value="Unassembled WGS sequence"/>
</dbReference>
<gene>
    <name evidence="4" type="ORF">FHR21_000065</name>
</gene>
<protein>
    <submittedName>
        <fullName evidence="4">Outer membrane protein assembly factor BamE (Lipoprotein component of BamABCDE complex)</fullName>
    </submittedName>
</protein>
<name>A0A7W9B1Y4_9SPHN</name>
<evidence type="ECO:0000313" key="5">
    <source>
        <dbReference type="Proteomes" id="UP000537161"/>
    </source>
</evidence>
<keyword evidence="5" id="KW-1185">Reference proteome</keyword>
<dbReference type="InterPro" id="IPR007450">
    <property type="entry name" value="BamE_dom"/>
</dbReference>
<dbReference type="Pfam" id="PF04355">
    <property type="entry name" value="BamE"/>
    <property type="match status" value="1"/>
</dbReference>
<evidence type="ECO:0000256" key="1">
    <source>
        <dbReference type="ARBA" id="ARBA00022729"/>
    </source>
</evidence>
<reference evidence="4 5" key="1">
    <citation type="submission" date="2020-08" db="EMBL/GenBank/DDBJ databases">
        <title>Genomic Encyclopedia of Type Strains, Phase IV (KMG-IV): sequencing the most valuable type-strain genomes for metagenomic binning, comparative biology and taxonomic classification.</title>
        <authorList>
            <person name="Goeker M."/>
        </authorList>
    </citation>
    <scope>NUCLEOTIDE SEQUENCE [LARGE SCALE GENOMIC DNA]</scope>
    <source>
        <strain evidence="4 5">DSM 27163</strain>
    </source>
</reference>
<keyword evidence="1" id="KW-0732">Signal</keyword>
<feature type="domain" description="Outer membrane protein assembly factor BamE" evidence="3">
    <location>
        <begin position="41"/>
        <end position="115"/>
    </location>
</feature>
<dbReference type="EMBL" id="JACIJH010000001">
    <property type="protein sequence ID" value="MBB5704740.1"/>
    <property type="molecule type" value="Genomic_DNA"/>
</dbReference>
<organism evidence="4 5">
    <name type="scientific">Sphingopyxis panaciterrulae</name>
    <dbReference type="NCBI Taxonomy" id="462372"/>
    <lineage>
        <taxon>Bacteria</taxon>
        <taxon>Pseudomonadati</taxon>
        <taxon>Pseudomonadota</taxon>
        <taxon>Alphaproteobacteria</taxon>
        <taxon>Sphingomonadales</taxon>
        <taxon>Sphingomonadaceae</taxon>
        <taxon>Sphingopyxis</taxon>
    </lineage>
</organism>
<evidence type="ECO:0000313" key="4">
    <source>
        <dbReference type="EMBL" id="MBB5704740.1"/>
    </source>
</evidence>
<dbReference type="PROSITE" id="PS51257">
    <property type="entry name" value="PROKAR_LIPOPROTEIN"/>
    <property type="match status" value="1"/>
</dbReference>
<keyword evidence="4" id="KW-0449">Lipoprotein</keyword>
<evidence type="ECO:0000256" key="2">
    <source>
        <dbReference type="ARBA" id="ARBA00023136"/>
    </source>
</evidence>
<keyword evidence="2" id="KW-0472">Membrane</keyword>
<dbReference type="RefSeq" id="WP_184094178.1">
    <property type="nucleotide sequence ID" value="NZ_JACIJH010000001.1"/>
</dbReference>